<dbReference type="EMBL" id="BDDD01000295">
    <property type="protein sequence ID" value="GAV63124.1"/>
    <property type="molecule type" value="Genomic_DNA"/>
</dbReference>
<dbReference type="Proteomes" id="UP000187406">
    <property type="component" value="Unassembled WGS sequence"/>
</dbReference>
<gene>
    <name evidence="2" type="ORF">CFOL_v3_06645</name>
</gene>
<sequence>MTVSTGVKARGRRQAAGAIAVLFLMWVVLVLAQLGLFFAFHEDIGRLLTSHQLPRKARFLLETQSLHAPPKPAQLVDYEGHPSNLYADEKRIIHTGPNPLHN</sequence>
<keyword evidence="1" id="KW-0812">Transmembrane</keyword>
<organism evidence="2 3">
    <name type="scientific">Cephalotus follicularis</name>
    <name type="common">Albany pitcher plant</name>
    <dbReference type="NCBI Taxonomy" id="3775"/>
    <lineage>
        <taxon>Eukaryota</taxon>
        <taxon>Viridiplantae</taxon>
        <taxon>Streptophyta</taxon>
        <taxon>Embryophyta</taxon>
        <taxon>Tracheophyta</taxon>
        <taxon>Spermatophyta</taxon>
        <taxon>Magnoliopsida</taxon>
        <taxon>eudicotyledons</taxon>
        <taxon>Gunneridae</taxon>
        <taxon>Pentapetalae</taxon>
        <taxon>rosids</taxon>
        <taxon>fabids</taxon>
        <taxon>Oxalidales</taxon>
        <taxon>Cephalotaceae</taxon>
        <taxon>Cephalotus</taxon>
    </lineage>
</organism>
<comment type="caution">
    <text evidence="2">The sequence shown here is derived from an EMBL/GenBank/DDBJ whole genome shotgun (WGS) entry which is preliminary data.</text>
</comment>
<keyword evidence="1" id="KW-0472">Membrane</keyword>
<evidence type="ECO:0000313" key="3">
    <source>
        <dbReference type="Proteomes" id="UP000187406"/>
    </source>
</evidence>
<dbReference type="PANTHER" id="PTHR34545">
    <property type="entry name" value="CLAVATA3/ESR (CLE)-RELATED PROTEIN 22"/>
    <property type="match status" value="1"/>
</dbReference>
<dbReference type="InterPro" id="IPR033249">
    <property type="entry name" value="CLE_plant"/>
</dbReference>
<reference evidence="3" key="1">
    <citation type="submission" date="2016-04" db="EMBL/GenBank/DDBJ databases">
        <title>Cephalotus genome sequencing.</title>
        <authorList>
            <person name="Fukushima K."/>
            <person name="Hasebe M."/>
            <person name="Fang X."/>
        </authorList>
    </citation>
    <scope>NUCLEOTIDE SEQUENCE [LARGE SCALE GENOMIC DNA]</scope>
    <source>
        <strain evidence="3">cv. St1</strain>
    </source>
</reference>
<protein>
    <submittedName>
        <fullName evidence="2">Uncharacterized protein</fullName>
    </submittedName>
</protein>
<dbReference type="AlphaFoldDB" id="A0A1Q3B5H3"/>
<feature type="transmembrane region" description="Helical" evidence="1">
    <location>
        <begin position="15"/>
        <end position="40"/>
    </location>
</feature>
<name>A0A1Q3B5H3_CEPFO</name>
<accession>A0A1Q3B5H3</accession>
<dbReference type="OrthoDB" id="1080769at2759"/>
<dbReference type="InParanoid" id="A0A1Q3B5H3"/>
<evidence type="ECO:0000256" key="1">
    <source>
        <dbReference type="SAM" id="Phobius"/>
    </source>
</evidence>
<evidence type="ECO:0000313" key="2">
    <source>
        <dbReference type="EMBL" id="GAV63124.1"/>
    </source>
</evidence>
<keyword evidence="1" id="KW-1133">Transmembrane helix</keyword>
<proteinExistence type="predicted"/>
<keyword evidence="3" id="KW-1185">Reference proteome</keyword>
<dbReference type="PANTHER" id="PTHR34545:SF7">
    <property type="entry name" value="CLAVATA3_ESR (CLE)-RELATED PROTEIN 16"/>
    <property type="match status" value="1"/>
</dbReference>
<dbReference type="GO" id="GO:0048731">
    <property type="term" value="P:system development"/>
    <property type="evidence" value="ECO:0007669"/>
    <property type="project" value="InterPro"/>
</dbReference>